<dbReference type="InterPro" id="IPR003593">
    <property type="entry name" value="AAA+_ATPase"/>
</dbReference>
<dbReference type="SMART" id="SM00421">
    <property type="entry name" value="HTH_LUXR"/>
    <property type="match status" value="1"/>
</dbReference>
<comment type="caution">
    <text evidence="5">The sequence shown here is derived from an EMBL/GenBank/DDBJ whole genome shotgun (WGS) entry which is preliminary data.</text>
</comment>
<dbReference type="PANTHER" id="PTHR44688:SF16">
    <property type="entry name" value="DNA-BINDING TRANSCRIPTIONAL ACTIVATOR DEVR_DOSR"/>
    <property type="match status" value="1"/>
</dbReference>
<dbReference type="PROSITE" id="PS00622">
    <property type="entry name" value="HTH_LUXR_1"/>
    <property type="match status" value="1"/>
</dbReference>
<dbReference type="PRINTS" id="PR00038">
    <property type="entry name" value="HTHLUXR"/>
</dbReference>
<keyword evidence="6" id="KW-1185">Reference proteome</keyword>
<proteinExistence type="predicted"/>
<dbReference type="InterPro" id="IPR011990">
    <property type="entry name" value="TPR-like_helical_dom_sf"/>
</dbReference>
<organism evidence="5 6">
    <name type="scientific">Ktedonobacter robiniae</name>
    <dbReference type="NCBI Taxonomy" id="2778365"/>
    <lineage>
        <taxon>Bacteria</taxon>
        <taxon>Bacillati</taxon>
        <taxon>Chloroflexota</taxon>
        <taxon>Ktedonobacteria</taxon>
        <taxon>Ktedonobacterales</taxon>
        <taxon>Ktedonobacteraceae</taxon>
        <taxon>Ktedonobacter</taxon>
    </lineage>
</organism>
<evidence type="ECO:0000313" key="5">
    <source>
        <dbReference type="EMBL" id="GHO60751.1"/>
    </source>
</evidence>
<dbReference type="Pfam" id="PF25873">
    <property type="entry name" value="WHD_MalT"/>
    <property type="match status" value="1"/>
</dbReference>
<dbReference type="Pfam" id="PF17874">
    <property type="entry name" value="TPR_MalT"/>
    <property type="match status" value="1"/>
</dbReference>
<dbReference type="PROSITE" id="PS50043">
    <property type="entry name" value="HTH_LUXR_2"/>
    <property type="match status" value="1"/>
</dbReference>
<dbReference type="Pfam" id="PF00196">
    <property type="entry name" value="GerE"/>
    <property type="match status" value="1"/>
</dbReference>
<accession>A0ABQ3V706</accession>
<evidence type="ECO:0000256" key="1">
    <source>
        <dbReference type="ARBA" id="ARBA00023015"/>
    </source>
</evidence>
<dbReference type="CDD" id="cd06170">
    <property type="entry name" value="LuxR_C_like"/>
    <property type="match status" value="1"/>
</dbReference>
<dbReference type="Gene3D" id="3.40.50.300">
    <property type="entry name" value="P-loop containing nucleotide triphosphate hydrolases"/>
    <property type="match status" value="1"/>
</dbReference>
<dbReference type="InterPro" id="IPR016032">
    <property type="entry name" value="Sig_transdc_resp-reg_C-effctor"/>
</dbReference>
<protein>
    <submittedName>
        <fullName evidence="5">HTH-type transcriptional regulator MalT</fullName>
    </submittedName>
</protein>
<gene>
    <name evidence="5" type="primary">malT_11</name>
    <name evidence="5" type="ORF">KSB_92260</name>
</gene>
<dbReference type="InterPro" id="IPR059106">
    <property type="entry name" value="WHD_MalT"/>
</dbReference>
<dbReference type="SMART" id="SM00382">
    <property type="entry name" value="AAA"/>
    <property type="match status" value="1"/>
</dbReference>
<feature type="domain" description="HTH luxR-type" evidence="4">
    <location>
        <begin position="866"/>
        <end position="931"/>
    </location>
</feature>
<dbReference type="InterPro" id="IPR036388">
    <property type="entry name" value="WH-like_DNA-bd_sf"/>
</dbReference>
<reference evidence="5 6" key="1">
    <citation type="journal article" date="2021" name="Int. J. Syst. Evol. Microbiol.">
        <title>Reticulibacter mediterranei gen. nov., sp. nov., within the new family Reticulibacteraceae fam. nov., and Ktedonospora formicarum gen. nov., sp. nov., Ktedonobacter robiniae sp. nov., Dictyobacter formicarum sp. nov. and Dictyobacter arantiisoli sp. nov., belonging to the class Ktedonobacteria.</title>
        <authorList>
            <person name="Yabe S."/>
            <person name="Zheng Y."/>
            <person name="Wang C.M."/>
            <person name="Sakai Y."/>
            <person name="Abe K."/>
            <person name="Yokota A."/>
            <person name="Donadio S."/>
            <person name="Cavaletti L."/>
            <person name="Monciardini P."/>
        </authorList>
    </citation>
    <scope>NUCLEOTIDE SEQUENCE [LARGE SCALE GENOMIC DNA]</scope>
    <source>
        <strain evidence="5 6">SOSP1-30</strain>
    </source>
</reference>
<dbReference type="Proteomes" id="UP000654345">
    <property type="component" value="Unassembled WGS sequence"/>
</dbReference>
<dbReference type="SUPFAM" id="SSF46894">
    <property type="entry name" value="C-terminal effector domain of the bipartite response regulators"/>
    <property type="match status" value="1"/>
</dbReference>
<dbReference type="InterPro" id="IPR000792">
    <property type="entry name" value="Tscrpt_reg_LuxR_C"/>
</dbReference>
<dbReference type="Gene3D" id="1.10.10.10">
    <property type="entry name" value="Winged helix-like DNA-binding domain superfamily/Winged helix DNA-binding domain"/>
    <property type="match status" value="1"/>
</dbReference>
<dbReference type="PANTHER" id="PTHR44688">
    <property type="entry name" value="DNA-BINDING TRANSCRIPTIONAL ACTIVATOR DEVR_DOSR"/>
    <property type="match status" value="1"/>
</dbReference>
<dbReference type="SUPFAM" id="SSF48452">
    <property type="entry name" value="TPR-like"/>
    <property type="match status" value="1"/>
</dbReference>
<keyword evidence="3" id="KW-0804">Transcription</keyword>
<dbReference type="SUPFAM" id="SSF52540">
    <property type="entry name" value="P-loop containing nucleoside triphosphate hydrolases"/>
    <property type="match status" value="1"/>
</dbReference>
<keyword evidence="2" id="KW-0238">DNA-binding</keyword>
<dbReference type="Pfam" id="PF13191">
    <property type="entry name" value="AAA_16"/>
    <property type="match status" value="1"/>
</dbReference>
<evidence type="ECO:0000256" key="3">
    <source>
        <dbReference type="ARBA" id="ARBA00023163"/>
    </source>
</evidence>
<dbReference type="InterPro" id="IPR041617">
    <property type="entry name" value="TPR_MalT"/>
</dbReference>
<dbReference type="EMBL" id="BNJG01000006">
    <property type="protein sequence ID" value="GHO60751.1"/>
    <property type="molecule type" value="Genomic_DNA"/>
</dbReference>
<dbReference type="RefSeq" id="WP_201376787.1">
    <property type="nucleotide sequence ID" value="NZ_BNJG01000006.1"/>
</dbReference>
<dbReference type="InterPro" id="IPR027417">
    <property type="entry name" value="P-loop_NTPase"/>
</dbReference>
<name>A0ABQ3V706_9CHLR</name>
<evidence type="ECO:0000259" key="4">
    <source>
        <dbReference type="PROSITE" id="PS50043"/>
    </source>
</evidence>
<keyword evidence="1" id="KW-0805">Transcription regulation</keyword>
<dbReference type="InterPro" id="IPR041664">
    <property type="entry name" value="AAA_16"/>
</dbReference>
<sequence length="939" mass="106343">MGHENHKPHNIAPEPVLRSSPYPLLATKFLPPVFTHEIVVRPRLLALLNAGLHRRLMLISAAAGFGKTTLLASWVRTFPPDHPPVAWVSLDAGDNTPLQFWMYVLSALEQCRPGLSPLPVASLSEQPQPSWQAMLTALVNNLARQSEPLVLVLDNYEEMTEPTIQAQLAFLLEHLPPTLRVVLSTRTDPPFSLARLRAQAQVLEVRTEQLRATSEEMTAFLRQVMNLQLSEQDSQAVDARLQGWWAGMQLAALSLQEKAHPTDLLQALQGTQHELFEYLVQEVLHRQSAQVQSFLLRTSILSCLHTSLCNAVLEQQDSQHFLEEIERANLFLSPLDNQHQWYAYHPFWAAVLRAQLEQTAPAEVPGLHLRASQWYAAQQMRGKAIQHALQAHEWSWAALLMEQIPRQDLWSQLEYALLPSWMEQLPREVLRERPRLCLASAQSLFWIAPPEVTESWVRDARRAWTQAHLREEQTPTARDAHGPEAPLHLLGEIAALQATIAGFYHGDAGATRAFCQEALTHLEEQQWAARVQMAFAQARANVSQGYVERGVLQLQAEWSRIKAKGDQTLESIYWREAVWESTMAGKLHQAWQLSQQAIHALQTLKGPQPTQICWPYTYQARILHEWNRLEEAHQLAEQAIELGEQTELLAFLPLAYTLLLRITLSQGRLEEATNASQQLEYTWRNSPSPYRTAIWSSVDQMRFWLAGGDLEQARRWAREVRQGDPLDSPLARERQNVALAYLLLAESQADQALNLLIPLVERATVTQRWNHVLEMWLLQIQAYHMLQRQREALALLAQAVHLAAPEGYIRHFVAGGAAIAALLSQLREQELQEEDRLYLETLLRVFNQQLPAQPTHLESEPSPSPPQPLLDPLSAREQEVLRLLARGASNQDIAEAMVVATSTVKHHISNILSKLEATNRTQAVARAQALGFLSSAPLE</sequence>
<evidence type="ECO:0000256" key="2">
    <source>
        <dbReference type="ARBA" id="ARBA00023125"/>
    </source>
</evidence>
<evidence type="ECO:0000313" key="6">
    <source>
        <dbReference type="Proteomes" id="UP000654345"/>
    </source>
</evidence>
<dbReference type="Gene3D" id="1.25.40.10">
    <property type="entry name" value="Tetratricopeptide repeat domain"/>
    <property type="match status" value="1"/>
</dbReference>